<protein>
    <submittedName>
        <fullName evidence="4">Iron complex transport system substrate-binding protein</fullName>
    </submittedName>
</protein>
<dbReference type="PANTHER" id="PTHR30535">
    <property type="entry name" value="VITAMIN B12-BINDING PROTEIN"/>
    <property type="match status" value="1"/>
</dbReference>
<name>A0A521F2M4_9BACL</name>
<dbReference type="AlphaFoldDB" id="A0A521F2M4"/>
<dbReference type="Proteomes" id="UP000315636">
    <property type="component" value="Unassembled WGS sequence"/>
</dbReference>
<feature type="signal peptide" evidence="2">
    <location>
        <begin position="1"/>
        <end position="32"/>
    </location>
</feature>
<dbReference type="CDD" id="cd01148">
    <property type="entry name" value="TroA_a"/>
    <property type="match status" value="1"/>
</dbReference>
<dbReference type="PANTHER" id="PTHR30535:SF7">
    <property type="entry name" value="IRON(III) DICITRATE-BINDING PROTEIN"/>
    <property type="match status" value="1"/>
</dbReference>
<proteinExistence type="inferred from homology"/>
<dbReference type="InterPro" id="IPR050902">
    <property type="entry name" value="ABC_Transporter_SBP"/>
</dbReference>
<dbReference type="PROSITE" id="PS51257">
    <property type="entry name" value="PROKAR_LIPOPROTEIN"/>
    <property type="match status" value="1"/>
</dbReference>
<evidence type="ECO:0000313" key="4">
    <source>
        <dbReference type="EMBL" id="SMO90413.1"/>
    </source>
</evidence>
<evidence type="ECO:0000256" key="1">
    <source>
        <dbReference type="ARBA" id="ARBA00008814"/>
    </source>
</evidence>
<feature type="domain" description="Fe/B12 periplasmic-binding" evidence="3">
    <location>
        <begin position="60"/>
        <end position="326"/>
    </location>
</feature>
<evidence type="ECO:0000256" key="2">
    <source>
        <dbReference type="SAM" id="SignalP"/>
    </source>
</evidence>
<dbReference type="EMBL" id="FXTI01000012">
    <property type="protein sequence ID" value="SMO90413.1"/>
    <property type="molecule type" value="Genomic_DNA"/>
</dbReference>
<dbReference type="SUPFAM" id="SSF53807">
    <property type="entry name" value="Helical backbone' metal receptor"/>
    <property type="match status" value="1"/>
</dbReference>
<reference evidence="4 5" key="1">
    <citation type="submission" date="2017-05" db="EMBL/GenBank/DDBJ databases">
        <authorList>
            <person name="Varghese N."/>
            <person name="Submissions S."/>
        </authorList>
    </citation>
    <scope>NUCLEOTIDE SEQUENCE [LARGE SCALE GENOMIC DNA]</scope>
    <source>
        <strain evidence="4 5">DSM 45474</strain>
    </source>
</reference>
<dbReference type="OrthoDB" id="356537at2"/>
<dbReference type="InterPro" id="IPR002491">
    <property type="entry name" value="ABC_transptr_periplasmic_BD"/>
</dbReference>
<dbReference type="PROSITE" id="PS50983">
    <property type="entry name" value="FE_B12_PBP"/>
    <property type="match status" value="1"/>
</dbReference>
<sequence>MGAKRIFLNGCAWSAVFFVAAVLLSCSNGAEKAEGEVSKNRVVKVKNLGRSLAFEKAPERAVALNQHTTEMMLALGLEDSMVGTAYLDDQVLPELQEGYKQVPVLSDQYPSQEVFLSVEPDFAYAGWKSAFREDHVGTMKELKSFGIHAYLHQASNVTNPTVEDVFQGISNIGRIFRVESKADDLIHSMKKEMKQTQSKVGEVDQPIRVFVYDSGETAPFTAGGNFLSHLITLAGGENIFSDIEKNWTEVNWEAVVDRNPEMIVIMDYGDVTVSQKRNILLNHPALADVDAIKNERFVVLPLSAGAPGIRAPDTLETLAKHFYPEKFKEK</sequence>
<comment type="similarity">
    <text evidence="1">Belongs to the bacterial solute-binding protein 8 family.</text>
</comment>
<accession>A0A521F2M4</accession>
<dbReference type="Pfam" id="PF01497">
    <property type="entry name" value="Peripla_BP_2"/>
    <property type="match status" value="1"/>
</dbReference>
<dbReference type="RefSeq" id="WP_142506545.1">
    <property type="nucleotide sequence ID" value="NZ_FXTI01000012.1"/>
</dbReference>
<evidence type="ECO:0000259" key="3">
    <source>
        <dbReference type="PROSITE" id="PS50983"/>
    </source>
</evidence>
<dbReference type="Gene3D" id="3.40.50.1980">
    <property type="entry name" value="Nitrogenase molybdenum iron protein domain"/>
    <property type="match status" value="2"/>
</dbReference>
<feature type="chain" id="PRO_5021771749" evidence="2">
    <location>
        <begin position="33"/>
        <end position="330"/>
    </location>
</feature>
<keyword evidence="5" id="KW-1185">Reference proteome</keyword>
<keyword evidence="2" id="KW-0732">Signal</keyword>
<gene>
    <name evidence="4" type="ORF">SAMN06264849_11258</name>
</gene>
<organism evidence="4 5">
    <name type="scientific">Melghirimyces algeriensis</name>
    <dbReference type="NCBI Taxonomy" id="910412"/>
    <lineage>
        <taxon>Bacteria</taxon>
        <taxon>Bacillati</taxon>
        <taxon>Bacillota</taxon>
        <taxon>Bacilli</taxon>
        <taxon>Bacillales</taxon>
        <taxon>Thermoactinomycetaceae</taxon>
        <taxon>Melghirimyces</taxon>
    </lineage>
</organism>
<evidence type="ECO:0000313" key="5">
    <source>
        <dbReference type="Proteomes" id="UP000315636"/>
    </source>
</evidence>